<dbReference type="FunFam" id="1.10.10.60:FF:000152">
    <property type="entry name" value="Trihelix transcription factor ASIL2"/>
    <property type="match status" value="1"/>
</dbReference>
<feature type="region of interest" description="Disordered" evidence="1">
    <location>
        <begin position="135"/>
        <end position="154"/>
    </location>
</feature>
<dbReference type="InterPro" id="IPR001005">
    <property type="entry name" value="SANT/Myb"/>
</dbReference>
<dbReference type="PANTHER" id="PTHR31307:SF49">
    <property type="entry name" value="ALCOHOL DEHYDROGENASE TRANSCRIPTION FACTOR MYB_SANT-LIKE FAMILY PROTEIN"/>
    <property type="match status" value="1"/>
</dbReference>
<dbReference type="SMART" id="SM00595">
    <property type="entry name" value="MADF"/>
    <property type="match status" value="1"/>
</dbReference>
<evidence type="ECO:0000313" key="4">
    <source>
        <dbReference type="Proteomes" id="UP001632038"/>
    </source>
</evidence>
<accession>A0ABD3BFI1</accession>
<keyword evidence="4" id="KW-1185">Reference proteome</keyword>
<dbReference type="PANTHER" id="PTHR31307">
    <property type="entry name" value="TRIHELIX TRANSCRIPTION FACTOR ASIL2"/>
    <property type="match status" value="1"/>
</dbReference>
<name>A0ABD3BFI1_9LAMI</name>
<dbReference type="Gene3D" id="1.10.10.60">
    <property type="entry name" value="Homeodomain-like"/>
    <property type="match status" value="1"/>
</dbReference>
<reference evidence="4" key="1">
    <citation type="journal article" date="2024" name="IScience">
        <title>Strigolactones Initiate the Formation of Haustorium-like Structures in Castilleja.</title>
        <authorList>
            <person name="Buerger M."/>
            <person name="Peterson D."/>
            <person name="Chory J."/>
        </authorList>
    </citation>
    <scope>NUCLEOTIDE SEQUENCE [LARGE SCALE GENOMIC DNA]</scope>
</reference>
<evidence type="ECO:0000259" key="2">
    <source>
        <dbReference type="PROSITE" id="PS50090"/>
    </source>
</evidence>
<protein>
    <recommendedName>
        <fullName evidence="2">Myb-like domain-containing protein</fullName>
    </recommendedName>
</protein>
<dbReference type="AlphaFoldDB" id="A0ABD3BFI1"/>
<dbReference type="InterPro" id="IPR044822">
    <property type="entry name" value="Myb_DNA-bind_4"/>
</dbReference>
<feature type="domain" description="Myb-like" evidence="2">
    <location>
        <begin position="38"/>
        <end position="105"/>
    </location>
</feature>
<organism evidence="3 4">
    <name type="scientific">Castilleja foliolosa</name>
    <dbReference type="NCBI Taxonomy" id="1961234"/>
    <lineage>
        <taxon>Eukaryota</taxon>
        <taxon>Viridiplantae</taxon>
        <taxon>Streptophyta</taxon>
        <taxon>Embryophyta</taxon>
        <taxon>Tracheophyta</taxon>
        <taxon>Spermatophyta</taxon>
        <taxon>Magnoliopsida</taxon>
        <taxon>eudicotyledons</taxon>
        <taxon>Gunneridae</taxon>
        <taxon>Pentapetalae</taxon>
        <taxon>asterids</taxon>
        <taxon>lamiids</taxon>
        <taxon>Lamiales</taxon>
        <taxon>Orobanchaceae</taxon>
        <taxon>Pedicularideae</taxon>
        <taxon>Castillejinae</taxon>
        <taxon>Castilleja</taxon>
    </lineage>
</organism>
<sequence length="237" mass="26217">MATTIVSPSTAAADNIPTATADNIPTATLALPSIPSSSPRLPPPCWSPEETAALIDAYRDKWYSLRRGNLRANHWQEVADDIASHSPAYPSKTAVQCRHKMEKLRKRYRAEIQRATAHGGVSCHVSSWAHFHKMHSMEKGPNPSPPSSSSSEEIEINHKNNNNIKRINDLNYNQGVFPNEVRIQRRPGLMALLSGAKLQQIDKDGGGSRRCSGAVVDDCAGVDDENEGSRRWRQFIK</sequence>
<proteinExistence type="predicted"/>
<evidence type="ECO:0000256" key="1">
    <source>
        <dbReference type="SAM" id="MobiDB-lite"/>
    </source>
</evidence>
<gene>
    <name evidence="3" type="ORF">CASFOL_040272</name>
</gene>
<dbReference type="Pfam" id="PF13837">
    <property type="entry name" value="Myb_DNA-bind_4"/>
    <property type="match status" value="1"/>
</dbReference>
<dbReference type="Proteomes" id="UP001632038">
    <property type="component" value="Unassembled WGS sequence"/>
</dbReference>
<evidence type="ECO:0000313" key="3">
    <source>
        <dbReference type="EMBL" id="KAL3615978.1"/>
    </source>
</evidence>
<dbReference type="EMBL" id="JAVIJP010000099">
    <property type="protein sequence ID" value="KAL3615978.1"/>
    <property type="molecule type" value="Genomic_DNA"/>
</dbReference>
<comment type="caution">
    <text evidence="3">The sequence shown here is derived from an EMBL/GenBank/DDBJ whole genome shotgun (WGS) entry which is preliminary data.</text>
</comment>
<dbReference type="InterPro" id="IPR044823">
    <property type="entry name" value="ASIL1/2-like"/>
</dbReference>
<dbReference type="PROSITE" id="PS50090">
    <property type="entry name" value="MYB_LIKE"/>
    <property type="match status" value="1"/>
</dbReference>